<evidence type="ECO:0000256" key="1">
    <source>
        <dbReference type="SAM" id="MobiDB-lite"/>
    </source>
</evidence>
<dbReference type="InterPro" id="IPR006448">
    <property type="entry name" value="Phage_term_ssu_P27"/>
</dbReference>
<keyword evidence="3" id="KW-1185">Reference proteome</keyword>
<protein>
    <recommendedName>
        <fullName evidence="4">Terminase small subunit</fullName>
    </recommendedName>
</protein>
<feature type="region of interest" description="Disordered" evidence="1">
    <location>
        <begin position="107"/>
        <end position="131"/>
    </location>
</feature>
<organism evidence="2 3">
    <name type="scientific">Nocardioides aquaticus</name>
    <dbReference type="NCBI Taxonomy" id="160826"/>
    <lineage>
        <taxon>Bacteria</taxon>
        <taxon>Bacillati</taxon>
        <taxon>Actinomycetota</taxon>
        <taxon>Actinomycetes</taxon>
        <taxon>Propionibacteriales</taxon>
        <taxon>Nocardioidaceae</taxon>
        <taxon>Nocardioides</taxon>
    </lineage>
</organism>
<feature type="region of interest" description="Disordered" evidence="1">
    <location>
        <begin position="1"/>
        <end position="20"/>
    </location>
</feature>
<dbReference type="Proteomes" id="UP000679307">
    <property type="component" value="Chromosome"/>
</dbReference>
<proteinExistence type="predicted"/>
<name>A0ABX8ELR3_9ACTN</name>
<feature type="compositionally biased region" description="Basic and acidic residues" evidence="1">
    <location>
        <begin position="122"/>
        <end position="131"/>
    </location>
</feature>
<evidence type="ECO:0000313" key="3">
    <source>
        <dbReference type="Proteomes" id="UP000679307"/>
    </source>
</evidence>
<dbReference type="EMBL" id="CP075371">
    <property type="protein sequence ID" value="QVT79563.1"/>
    <property type="molecule type" value="Genomic_DNA"/>
</dbReference>
<gene>
    <name evidence="2" type="ORF">ENKNEFLB_01946</name>
</gene>
<evidence type="ECO:0000313" key="2">
    <source>
        <dbReference type="EMBL" id="QVT79563.1"/>
    </source>
</evidence>
<sequence length="131" mass="14311">MSATEVPEAPETPDFGPRGAAFWGETTTLYELSETETELLRECCRLLDECESLCQALAEQGVTVPGSQGQTRVHPAIGELRQHRLALGRLLGQLSLPDVSEDALKTPAQVRASKAAQSRWRSHNERRAANG</sequence>
<dbReference type="RefSeq" id="WP_214058995.1">
    <property type="nucleotide sequence ID" value="NZ_BAAAHS010000210.1"/>
</dbReference>
<reference evidence="2 3" key="1">
    <citation type="submission" date="2021-05" db="EMBL/GenBank/DDBJ databases">
        <title>Complete genome of Nocardioides aquaticus KCTC 9944T isolated from meromictic and hypersaline Ekho Lake, Antarctica.</title>
        <authorList>
            <person name="Hwang K."/>
            <person name="Kim K.M."/>
            <person name="Choe H."/>
        </authorList>
    </citation>
    <scope>NUCLEOTIDE SEQUENCE [LARGE SCALE GENOMIC DNA]</scope>
    <source>
        <strain evidence="2 3">KCTC 9944</strain>
    </source>
</reference>
<accession>A0ABX8ELR3</accession>
<dbReference type="Pfam" id="PF05119">
    <property type="entry name" value="Terminase_4"/>
    <property type="match status" value="1"/>
</dbReference>
<evidence type="ECO:0008006" key="4">
    <source>
        <dbReference type="Google" id="ProtNLM"/>
    </source>
</evidence>